<feature type="compositionally biased region" description="Polar residues" evidence="8">
    <location>
        <begin position="45"/>
        <end position="63"/>
    </location>
</feature>
<comment type="similarity">
    <text evidence="2">Belongs to the REXO1/REXO3 family.</text>
</comment>
<feature type="region of interest" description="Disordered" evidence="8">
    <location>
        <begin position="527"/>
        <end position="629"/>
    </location>
</feature>
<dbReference type="PROSITE" id="PS50103">
    <property type="entry name" value="ZF_C3H1"/>
    <property type="match status" value="1"/>
</dbReference>
<evidence type="ECO:0000256" key="6">
    <source>
        <dbReference type="ARBA" id="ARBA00023242"/>
    </source>
</evidence>
<keyword evidence="11" id="KW-1185">Reference proteome</keyword>
<evidence type="ECO:0000256" key="2">
    <source>
        <dbReference type="ARBA" id="ARBA00006357"/>
    </source>
</evidence>
<feature type="compositionally biased region" description="Polar residues" evidence="8">
    <location>
        <begin position="90"/>
        <end position="109"/>
    </location>
</feature>
<feature type="region of interest" description="Disordered" evidence="8">
    <location>
        <begin position="394"/>
        <end position="418"/>
    </location>
</feature>
<keyword evidence="7" id="KW-0479">Metal-binding</keyword>
<feature type="region of interest" description="Disordered" evidence="8">
    <location>
        <begin position="34"/>
        <end position="126"/>
    </location>
</feature>
<dbReference type="InterPro" id="IPR034922">
    <property type="entry name" value="REX1-like_exo"/>
</dbReference>
<feature type="compositionally biased region" description="Basic and acidic residues" evidence="8">
    <location>
        <begin position="359"/>
        <end position="373"/>
    </location>
</feature>
<evidence type="ECO:0000256" key="1">
    <source>
        <dbReference type="ARBA" id="ARBA00004123"/>
    </source>
</evidence>
<keyword evidence="6" id="KW-0539">Nucleus</keyword>
<feature type="region of interest" description="Disordered" evidence="8">
    <location>
        <begin position="484"/>
        <end position="510"/>
    </location>
</feature>
<dbReference type="GO" id="GO:0008270">
    <property type="term" value="F:zinc ion binding"/>
    <property type="evidence" value="ECO:0007669"/>
    <property type="project" value="UniProtKB-KW"/>
</dbReference>
<comment type="caution">
    <text evidence="10">The sequence shown here is derived from an EMBL/GenBank/DDBJ whole genome shotgun (WGS) entry which is preliminary data.</text>
</comment>
<dbReference type="CDD" id="cd06145">
    <property type="entry name" value="REX1_like"/>
    <property type="match status" value="1"/>
</dbReference>
<dbReference type="GO" id="GO:0005634">
    <property type="term" value="C:nucleus"/>
    <property type="evidence" value="ECO:0007669"/>
    <property type="project" value="UniProtKB-SubCell"/>
</dbReference>
<organism evidence="10 11">
    <name type="scientific">Pocillopora meandrina</name>
    <dbReference type="NCBI Taxonomy" id="46732"/>
    <lineage>
        <taxon>Eukaryota</taxon>
        <taxon>Metazoa</taxon>
        <taxon>Cnidaria</taxon>
        <taxon>Anthozoa</taxon>
        <taxon>Hexacorallia</taxon>
        <taxon>Scleractinia</taxon>
        <taxon>Astrocoeniina</taxon>
        <taxon>Pocilloporidae</taxon>
        <taxon>Pocillopora</taxon>
    </lineage>
</organism>
<evidence type="ECO:0000256" key="3">
    <source>
        <dbReference type="ARBA" id="ARBA00022722"/>
    </source>
</evidence>
<evidence type="ECO:0000256" key="7">
    <source>
        <dbReference type="PROSITE-ProRule" id="PRU00723"/>
    </source>
</evidence>
<dbReference type="InterPro" id="IPR013520">
    <property type="entry name" value="Ribonucl_H"/>
</dbReference>
<feature type="region of interest" description="Disordered" evidence="8">
    <location>
        <begin position="297"/>
        <end position="373"/>
    </location>
</feature>
<feature type="compositionally biased region" description="Basic and acidic residues" evidence="8">
    <location>
        <begin position="528"/>
        <end position="546"/>
    </location>
</feature>
<dbReference type="Gene3D" id="3.30.420.10">
    <property type="entry name" value="Ribonuclease H-like superfamily/Ribonuclease H"/>
    <property type="match status" value="1"/>
</dbReference>
<keyword evidence="4" id="KW-0378">Hydrolase</keyword>
<accession>A0AAU9WJL5</accession>
<dbReference type="FunFam" id="3.30.420.10:FF:000021">
    <property type="entry name" value="RNA exonuclease 1 homolog"/>
    <property type="match status" value="1"/>
</dbReference>
<name>A0AAU9WJL5_9CNID</name>
<dbReference type="PANTHER" id="PTHR12801:SF115">
    <property type="entry name" value="FI18136P1-RELATED"/>
    <property type="match status" value="1"/>
</dbReference>
<feature type="compositionally biased region" description="Basic residues" evidence="8">
    <location>
        <begin position="34"/>
        <end position="44"/>
    </location>
</feature>
<dbReference type="InterPro" id="IPR000571">
    <property type="entry name" value="Znf_CCCH"/>
</dbReference>
<feature type="region of interest" description="Disordered" evidence="8">
    <location>
        <begin position="138"/>
        <end position="160"/>
    </location>
</feature>
<dbReference type="GO" id="GO:0003676">
    <property type="term" value="F:nucleic acid binding"/>
    <property type="evidence" value="ECO:0007669"/>
    <property type="project" value="InterPro"/>
</dbReference>
<reference evidence="10 11" key="1">
    <citation type="submission" date="2022-05" db="EMBL/GenBank/DDBJ databases">
        <authorList>
            <consortium name="Genoscope - CEA"/>
            <person name="William W."/>
        </authorList>
    </citation>
    <scope>NUCLEOTIDE SEQUENCE [LARGE SCALE GENOMIC DNA]</scope>
</reference>
<dbReference type="PANTHER" id="PTHR12801">
    <property type="entry name" value="RNA EXONUCLEASE REXO1 / RECO3 FAMILY MEMBER-RELATED"/>
    <property type="match status" value="1"/>
</dbReference>
<feature type="compositionally biased region" description="Basic and acidic residues" evidence="8">
    <location>
        <begin position="297"/>
        <end position="311"/>
    </location>
</feature>
<evidence type="ECO:0000313" key="10">
    <source>
        <dbReference type="EMBL" id="CAH3115842.1"/>
    </source>
</evidence>
<feature type="zinc finger region" description="C3H1-type" evidence="7">
    <location>
        <begin position="7"/>
        <end position="33"/>
    </location>
</feature>
<dbReference type="Pfam" id="PF15870">
    <property type="entry name" value="EloA-BP1"/>
    <property type="match status" value="1"/>
</dbReference>
<proteinExistence type="inferred from homology"/>
<comment type="subcellular location">
    <subcellularLocation>
        <location evidence="1">Nucleus</location>
    </subcellularLocation>
</comment>
<keyword evidence="7" id="KW-0863">Zinc-finger</keyword>
<sequence length="1077" mass="120587">MFPTAGYFRSTNCPFFVHGLCHRPYCHFRHSKPGLKASKSRTSPHKNNIELQSNNVKTTTPSPDVSDGDKQRADIRTTPPEATKRRVETVDSTSPEIENKFTTQTNTASKRGILNRGDEEQNIQDDQLSSVKESLLKTSKDVTEPVTSSHMISPSDEGMEMSELDRNDCEQPIASLTDEEMKIIGLNTVSSPGCSQTAVKSTNLGQNSTSNDSSCIVSQSNSPVVGEFFENDTEGGGQMKSNLFDVNVTENYIAKEARIAQIKADSLAKRLKSKAVKEKNDSSLVLESNCIEKKQELSGGKEKYDVTQEKPQRRKSVQLQISVEGDEDTKESLDIPAKKRKSQQLPCATSSSLHSSALKSEDSNRATKRKDSISKQEYKLHELFLSASKSLEHTIHSSKSPMDNDSKDIKKGKANASKRKLSLAETEINFFGPSKRQNKTEKMEKQKKVKEEIVAVKTLKPKKLENRGLEKKNNFQKTKLQTSAKGLTMSSEDSDYMCSPAGGDSSHEENDSLRRIWNNFELPQDNLVIEKDSQSPVKKQAEESTRKRTLSSVSNDSDVIKQPSMADALGLGKKQRVAHMPSHLPRRLSSNANPVRRYPKSLTAVQRKEESEAPSTSGSPVKEAEGYKPAKQRVAHVLKNNSPAGSLPRPRIPVEYGAKVPQSQRQRYLDRIVDEYLRICRSEKEAFEKAVEEEKTLYERSTRRQVYLNLCVNAIKKLRGITQLESPSPVKSETTTKVMVTKTLSSGAVVVSTKSPVKQQPAVPQMDPFTEELMYDFLSKYLMSEDDLVQNGYPRPCPTAPGRAVFKTKKEPSKDLTRRTCCRCGKPFVVLEDGVYLTREECVYHAGKLFRRRGEPITNYSCCQGDAGSLGCCVGKVHVSDNVNNTEGFMTTIVSPLVEKRKKIFSMDCEMCYTTSGLELTRITVINWNLERVYDTFVIPERTIVDYNTRFSGVTEESLHGVTTTIHEVQAVLLSMIHKDTILVGHSLESDLKATKIIHNKVVDTSVVFPHRLGPPYKRALRNLTAEHLKKIIQDSVDGHDSYEDASACLELMRWKVKEDMKKTSRQKSLHQAFAVS</sequence>
<feature type="domain" description="C3H1-type" evidence="9">
    <location>
        <begin position="7"/>
        <end position="33"/>
    </location>
</feature>
<protein>
    <recommendedName>
        <fullName evidence="9">C3H1-type domain-containing protein</fullName>
    </recommendedName>
</protein>
<evidence type="ECO:0000256" key="4">
    <source>
        <dbReference type="ARBA" id="ARBA00022801"/>
    </source>
</evidence>
<evidence type="ECO:0000259" key="9">
    <source>
        <dbReference type="PROSITE" id="PS50103"/>
    </source>
</evidence>
<feature type="compositionally biased region" description="Basic and acidic residues" evidence="8">
    <location>
        <begin position="402"/>
        <end position="411"/>
    </location>
</feature>
<keyword evidence="5" id="KW-0269">Exonuclease</keyword>
<dbReference type="AlphaFoldDB" id="A0AAU9WJL5"/>
<dbReference type="InterPro" id="IPR012337">
    <property type="entry name" value="RNaseH-like_sf"/>
</dbReference>
<evidence type="ECO:0000256" key="5">
    <source>
        <dbReference type="ARBA" id="ARBA00022839"/>
    </source>
</evidence>
<keyword evidence="7" id="KW-0862">Zinc</keyword>
<dbReference type="GO" id="GO:0004527">
    <property type="term" value="F:exonuclease activity"/>
    <property type="evidence" value="ECO:0007669"/>
    <property type="project" value="UniProtKB-KW"/>
</dbReference>
<dbReference type="InterPro" id="IPR047021">
    <property type="entry name" value="REXO1/3/4-like"/>
</dbReference>
<dbReference type="Proteomes" id="UP001159428">
    <property type="component" value="Unassembled WGS sequence"/>
</dbReference>
<keyword evidence="3" id="KW-0540">Nuclease</keyword>
<evidence type="ECO:0000313" key="11">
    <source>
        <dbReference type="Proteomes" id="UP001159428"/>
    </source>
</evidence>
<dbReference type="EMBL" id="CALNXJ010000015">
    <property type="protein sequence ID" value="CAH3115842.1"/>
    <property type="molecule type" value="Genomic_DNA"/>
</dbReference>
<dbReference type="SMART" id="SM00479">
    <property type="entry name" value="EXOIII"/>
    <property type="match status" value="1"/>
</dbReference>
<gene>
    <name evidence="10" type="ORF">PMEA_00006800</name>
</gene>
<dbReference type="InterPro" id="IPR031736">
    <property type="entry name" value="REXO1-like_dom"/>
</dbReference>
<evidence type="ECO:0000256" key="8">
    <source>
        <dbReference type="SAM" id="MobiDB-lite"/>
    </source>
</evidence>
<dbReference type="SUPFAM" id="SSF53098">
    <property type="entry name" value="Ribonuclease H-like"/>
    <property type="match status" value="1"/>
</dbReference>
<dbReference type="InterPro" id="IPR036397">
    <property type="entry name" value="RNaseH_sf"/>
</dbReference>